<feature type="transmembrane region" description="Helical" evidence="6">
    <location>
        <begin position="131"/>
        <end position="150"/>
    </location>
</feature>
<dbReference type="InterPro" id="IPR020846">
    <property type="entry name" value="MFS_dom"/>
</dbReference>
<dbReference type="GO" id="GO:0022857">
    <property type="term" value="F:transmembrane transporter activity"/>
    <property type="evidence" value="ECO:0007669"/>
    <property type="project" value="InterPro"/>
</dbReference>
<feature type="transmembrane region" description="Helical" evidence="6">
    <location>
        <begin position="66"/>
        <end position="90"/>
    </location>
</feature>
<dbReference type="OrthoDB" id="5086884at2759"/>
<evidence type="ECO:0000259" key="7">
    <source>
        <dbReference type="PROSITE" id="PS50850"/>
    </source>
</evidence>
<feature type="transmembrane region" description="Helical" evidence="6">
    <location>
        <begin position="358"/>
        <end position="378"/>
    </location>
</feature>
<feature type="transmembrane region" description="Helical" evidence="6">
    <location>
        <begin position="440"/>
        <end position="463"/>
    </location>
</feature>
<reference evidence="8 9" key="1">
    <citation type="submission" date="2016-03" db="EMBL/GenBank/DDBJ databases">
        <authorList>
            <person name="Ploux O."/>
        </authorList>
    </citation>
    <scope>NUCLEOTIDE SEQUENCE [LARGE SCALE GENOMIC DNA]</scope>
    <source>
        <strain evidence="8 9">URUG2</strain>
    </source>
</reference>
<dbReference type="PANTHER" id="PTHR23506">
    <property type="entry name" value="GH10249P"/>
    <property type="match status" value="1"/>
</dbReference>
<feature type="transmembrane region" description="Helical" evidence="6">
    <location>
        <begin position="410"/>
        <end position="428"/>
    </location>
</feature>
<dbReference type="AlphaFoldDB" id="A0A2D3ULF1"/>
<dbReference type="InterPro" id="IPR011701">
    <property type="entry name" value="MFS"/>
</dbReference>
<proteinExistence type="predicted"/>
<dbReference type="GO" id="GO:0016020">
    <property type="term" value="C:membrane"/>
    <property type="evidence" value="ECO:0007669"/>
    <property type="project" value="UniProtKB-SubCell"/>
</dbReference>
<dbReference type="GeneID" id="35606790"/>
<dbReference type="PROSITE" id="PS50850">
    <property type="entry name" value="MFS"/>
    <property type="match status" value="1"/>
</dbReference>
<evidence type="ECO:0000256" key="6">
    <source>
        <dbReference type="SAM" id="Phobius"/>
    </source>
</evidence>
<evidence type="ECO:0000256" key="4">
    <source>
        <dbReference type="ARBA" id="ARBA00022989"/>
    </source>
</evidence>
<feature type="domain" description="Major facilitator superfamily (MFS) profile" evidence="7">
    <location>
        <begin position="27"/>
        <end position="463"/>
    </location>
</feature>
<dbReference type="Pfam" id="PF07690">
    <property type="entry name" value="MFS_1"/>
    <property type="match status" value="1"/>
</dbReference>
<feature type="transmembrane region" description="Helical" evidence="6">
    <location>
        <begin position="263"/>
        <end position="284"/>
    </location>
</feature>
<dbReference type="Proteomes" id="UP000225277">
    <property type="component" value="Unassembled WGS sequence"/>
</dbReference>
<keyword evidence="4 6" id="KW-1133">Transmembrane helix</keyword>
<organism evidence="8 9">
    <name type="scientific">Ramularia collo-cygni</name>
    <dbReference type="NCBI Taxonomy" id="112498"/>
    <lineage>
        <taxon>Eukaryota</taxon>
        <taxon>Fungi</taxon>
        <taxon>Dikarya</taxon>
        <taxon>Ascomycota</taxon>
        <taxon>Pezizomycotina</taxon>
        <taxon>Dothideomycetes</taxon>
        <taxon>Dothideomycetidae</taxon>
        <taxon>Mycosphaerellales</taxon>
        <taxon>Mycosphaerellaceae</taxon>
        <taxon>Ramularia</taxon>
    </lineage>
</organism>
<feature type="transmembrane region" description="Helical" evidence="6">
    <location>
        <begin position="26"/>
        <end position="46"/>
    </location>
</feature>
<feature type="transmembrane region" description="Helical" evidence="6">
    <location>
        <begin position="186"/>
        <end position="206"/>
    </location>
</feature>
<evidence type="ECO:0000256" key="1">
    <source>
        <dbReference type="ARBA" id="ARBA00004141"/>
    </source>
</evidence>
<feature type="transmembrane region" description="Helical" evidence="6">
    <location>
        <begin position="333"/>
        <end position="352"/>
    </location>
</feature>
<dbReference type="RefSeq" id="XP_023621629.1">
    <property type="nucleotide sequence ID" value="XM_023765861.1"/>
</dbReference>
<dbReference type="STRING" id="112498.A0A2D3ULF1"/>
<evidence type="ECO:0000313" key="8">
    <source>
        <dbReference type="EMBL" id="CZT14732.1"/>
    </source>
</evidence>
<keyword evidence="9" id="KW-1185">Reference proteome</keyword>
<accession>A0A2D3ULF1</accession>
<protein>
    <submittedName>
        <fullName evidence="8">Related to vesicular amine transporter</fullName>
    </submittedName>
</protein>
<dbReference type="SUPFAM" id="SSF103473">
    <property type="entry name" value="MFS general substrate transporter"/>
    <property type="match status" value="1"/>
</dbReference>
<dbReference type="CDD" id="cd17325">
    <property type="entry name" value="MFS_MdtG_SLC18_like"/>
    <property type="match status" value="1"/>
</dbReference>
<keyword evidence="5 6" id="KW-0472">Membrane</keyword>
<dbReference type="EMBL" id="FJUY01000001">
    <property type="protein sequence ID" value="CZT14732.1"/>
    <property type="molecule type" value="Genomic_DNA"/>
</dbReference>
<sequence length="469" mass="49974">MTPSKDENSKPGREPLLLRFRSSKRMILCTITMASFTDTFLYSIVVPVFPTSLVTRANVHPENVQSWLSILLAIYGATLLVAAPITGYILDKCSSRRIPFLTGLITLIGGTAMICVGNSTGLLIAGRVVSGASAAIVWTASAAMIIANIQEAEVGKALGLAALALNMGGMAGPILGGIVYDHGGYYAVYGMAFGVLMVDVILRIIMIEKTDAAKWIKKETSEKPTESTINTDSIVVDQPPSNADIQPQRAWKRRLPLMIQLLASYRIFIAIVGSFVTALLLAAFETVLPLFVETNFHFTATGAGLIFIPLILPSLFDPLFGHWCDKHPRAGRFIAAAGFLCAMPPLVLLRLVKGGDTGQVVLLCGLLAIIGLCIAMTAPPLMIEINQGIAAFEQKHPGVFGSRGAVGQGYALFICAFAAGTLLGPLLAGSLKEKSNWGTMGWVLGLFSGVTAIPIGLWLNGWIGSVKRE</sequence>
<keyword evidence="3 6" id="KW-0812">Transmembrane</keyword>
<feature type="transmembrane region" description="Helical" evidence="6">
    <location>
        <begin position="157"/>
        <end position="180"/>
    </location>
</feature>
<evidence type="ECO:0000256" key="5">
    <source>
        <dbReference type="ARBA" id="ARBA00023136"/>
    </source>
</evidence>
<dbReference type="Gene3D" id="1.20.1250.20">
    <property type="entry name" value="MFS general substrate transporter like domains"/>
    <property type="match status" value="1"/>
</dbReference>
<gene>
    <name evidence="8" type="ORF">RCC_12237</name>
</gene>
<evidence type="ECO:0000313" key="9">
    <source>
        <dbReference type="Proteomes" id="UP000225277"/>
    </source>
</evidence>
<feature type="transmembrane region" description="Helical" evidence="6">
    <location>
        <begin position="296"/>
        <end position="321"/>
    </location>
</feature>
<name>A0A2D3ULF1_9PEZI</name>
<dbReference type="PANTHER" id="PTHR23506:SF23">
    <property type="entry name" value="GH10249P"/>
    <property type="match status" value="1"/>
</dbReference>
<comment type="subcellular location">
    <subcellularLocation>
        <location evidence="1">Membrane</location>
        <topology evidence="1">Multi-pass membrane protein</topology>
    </subcellularLocation>
</comment>
<evidence type="ECO:0000256" key="2">
    <source>
        <dbReference type="ARBA" id="ARBA00022448"/>
    </source>
</evidence>
<feature type="transmembrane region" description="Helical" evidence="6">
    <location>
        <begin position="102"/>
        <end position="125"/>
    </location>
</feature>
<dbReference type="InterPro" id="IPR036259">
    <property type="entry name" value="MFS_trans_sf"/>
</dbReference>
<keyword evidence="2" id="KW-0813">Transport</keyword>
<dbReference type="InterPro" id="IPR050930">
    <property type="entry name" value="MFS_Vesicular_Transporter"/>
</dbReference>
<evidence type="ECO:0000256" key="3">
    <source>
        <dbReference type="ARBA" id="ARBA00022692"/>
    </source>
</evidence>